<organism evidence="11 12">
    <name type="scientific">Cloacimonas acidaminovorans (strain Evry)</name>
    <dbReference type="NCBI Taxonomy" id="459349"/>
    <lineage>
        <taxon>Bacteria</taxon>
        <taxon>Pseudomonadati</taxon>
        <taxon>Candidatus Cloacimonadota</taxon>
        <taxon>Candidatus Cloacimonadia</taxon>
        <taxon>Candidatus Cloacimonadales</taxon>
        <taxon>Candidatus Cloacimonadaceae</taxon>
        <taxon>Candidatus Cloacimonas</taxon>
    </lineage>
</organism>
<dbReference type="Gene3D" id="3.30.1370.10">
    <property type="entry name" value="K Homology domain, type 1"/>
    <property type="match status" value="1"/>
</dbReference>
<keyword evidence="12" id="KW-1185">Reference proteome</keyword>
<comment type="function">
    <text evidence="8">Involved in mRNA degradation. Catalyzes the phosphorolysis of single-stranded polyribonucleotides processively in the 3'- to 5'-direction.</text>
</comment>
<dbReference type="Pfam" id="PF03726">
    <property type="entry name" value="PNPase"/>
    <property type="match status" value="1"/>
</dbReference>
<dbReference type="RefSeq" id="WP_015425182.1">
    <property type="nucleotide sequence ID" value="NC_020449.1"/>
</dbReference>
<dbReference type="EMBL" id="CU466930">
    <property type="protein sequence ID" value="CAO81324.1"/>
    <property type="molecule type" value="Genomic_DNA"/>
</dbReference>
<dbReference type="InterPro" id="IPR015848">
    <property type="entry name" value="PNPase_PH_RNA-bd_bac/org-type"/>
</dbReference>
<dbReference type="SUPFAM" id="SSF54211">
    <property type="entry name" value="Ribosomal protein S5 domain 2-like"/>
    <property type="match status" value="2"/>
</dbReference>
<dbReference type="Gene3D" id="3.30.230.70">
    <property type="entry name" value="GHMP Kinase, N-terminal domain"/>
    <property type="match status" value="2"/>
</dbReference>
<dbReference type="GO" id="GO:0000287">
    <property type="term" value="F:magnesium ion binding"/>
    <property type="evidence" value="ECO:0007669"/>
    <property type="project" value="UniProtKB-UniRule"/>
</dbReference>
<dbReference type="Pfam" id="PF00013">
    <property type="entry name" value="KH_1"/>
    <property type="match status" value="1"/>
</dbReference>
<dbReference type="EC" id="2.7.7.8" evidence="8"/>
<dbReference type="SUPFAM" id="SSF46915">
    <property type="entry name" value="Polynucleotide phosphorylase/guanosine pentaphosphate synthase (PNPase/GPSI), domain 3"/>
    <property type="match status" value="1"/>
</dbReference>
<dbReference type="GO" id="GO:0005829">
    <property type="term" value="C:cytosol"/>
    <property type="evidence" value="ECO:0007669"/>
    <property type="project" value="UniProtKB-ARBA"/>
</dbReference>
<dbReference type="InterPro" id="IPR004087">
    <property type="entry name" value="KH_dom"/>
</dbReference>
<name>B0VFI6_CLOAI</name>
<dbReference type="PROSITE" id="PS50084">
    <property type="entry name" value="KH_TYPE_1"/>
    <property type="match status" value="1"/>
</dbReference>
<evidence type="ECO:0000259" key="10">
    <source>
        <dbReference type="PROSITE" id="PS50126"/>
    </source>
</evidence>
<proteinExistence type="inferred from homology"/>
<dbReference type="FunFam" id="3.30.230.70:FF:000001">
    <property type="entry name" value="Polyribonucleotide nucleotidyltransferase"/>
    <property type="match status" value="1"/>
</dbReference>
<evidence type="ECO:0000256" key="4">
    <source>
        <dbReference type="ARBA" id="ARBA00022695"/>
    </source>
</evidence>
<dbReference type="InterPro" id="IPR001247">
    <property type="entry name" value="ExoRNase_PH_dom1"/>
</dbReference>
<protein>
    <recommendedName>
        <fullName evidence="8">Polyribonucleotide nucleotidyltransferase</fullName>
        <ecNumber evidence="8">2.7.7.8</ecNumber>
    </recommendedName>
    <alternativeName>
        <fullName evidence="8">Polynucleotide phosphorylase</fullName>
        <shortName evidence="8">PNPase</shortName>
    </alternativeName>
</protein>
<dbReference type="eggNOG" id="COG1185">
    <property type="taxonomic scope" value="Bacteria"/>
</dbReference>
<dbReference type="InterPro" id="IPR003029">
    <property type="entry name" value="S1_domain"/>
</dbReference>
<dbReference type="Pfam" id="PF03725">
    <property type="entry name" value="RNase_PH_C"/>
    <property type="match status" value="1"/>
</dbReference>
<dbReference type="SUPFAM" id="SSF55666">
    <property type="entry name" value="Ribonuclease PH domain 2-like"/>
    <property type="match status" value="2"/>
</dbReference>
<dbReference type="PANTHER" id="PTHR11252">
    <property type="entry name" value="POLYRIBONUCLEOTIDE NUCLEOTIDYLTRANSFERASE"/>
    <property type="match status" value="1"/>
</dbReference>
<evidence type="ECO:0000256" key="1">
    <source>
        <dbReference type="ARBA" id="ARBA00007404"/>
    </source>
</evidence>
<dbReference type="InterPro" id="IPR036612">
    <property type="entry name" value="KH_dom_type_1_sf"/>
</dbReference>
<dbReference type="GO" id="GO:0006396">
    <property type="term" value="P:RNA processing"/>
    <property type="evidence" value="ECO:0007669"/>
    <property type="project" value="InterPro"/>
</dbReference>
<gene>
    <name evidence="8 11" type="primary">pnp</name>
    <name evidence="11" type="ordered locus">CLOAM1473</name>
</gene>
<feature type="binding site" evidence="8">
    <location>
        <position position="495"/>
    </location>
    <ligand>
        <name>Mg(2+)</name>
        <dbReference type="ChEBI" id="CHEBI:18420"/>
    </ligand>
</feature>
<comment type="cofactor">
    <cofactor evidence="8">
        <name>Mg(2+)</name>
        <dbReference type="ChEBI" id="CHEBI:18420"/>
    </cofactor>
</comment>
<dbReference type="HAMAP" id="MF_01595">
    <property type="entry name" value="PNPase"/>
    <property type="match status" value="1"/>
</dbReference>
<dbReference type="CDD" id="cd02393">
    <property type="entry name" value="KH-I_PNPase"/>
    <property type="match status" value="1"/>
</dbReference>
<evidence type="ECO:0000256" key="5">
    <source>
        <dbReference type="ARBA" id="ARBA00022723"/>
    </source>
</evidence>
<comment type="catalytic activity">
    <reaction evidence="8">
        <text>RNA(n+1) + phosphate = RNA(n) + a ribonucleoside 5'-diphosphate</text>
        <dbReference type="Rhea" id="RHEA:22096"/>
        <dbReference type="Rhea" id="RHEA-COMP:14527"/>
        <dbReference type="Rhea" id="RHEA-COMP:17342"/>
        <dbReference type="ChEBI" id="CHEBI:43474"/>
        <dbReference type="ChEBI" id="CHEBI:57930"/>
        <dbReference type="ChEBI" id="CHEBI:140395"/>
        <dbReference type="EC" id="2.7.7.8"/>
    </reaction>
</comment>
<dbReference type="NCBIfam" id="TIGR03591">
    <property type="entry name" value="polynuc_phos"/>
    <property type="match status" value="1"/>
</dbReference>
<dbReference type="InterPro" id="IPR036456">
    <property type="entry name" value="PNPase_PH_RNA-bd_sf"/>
</dbReference>
<sequence length="743" mass="82155">MHNFNITRRETDFCGRKLIVETGKMAKQANGSVFIQYGETAVLVTATMSKEPAEDQDFFPLTVDYIEKMYAAGKIPGGFFKRESKPSTDATLMARVIDRSIRPLFPEGFRNQVHIVVTVLSFDGVTDPSTMGVFGASLALSISDIPFNGPIASVTVGYIDNQFVVNPHFNEIETQSKLNLTVAGSESSIVMIESAASELSEEMMLDAVFTGHKEIQKLCALQQDFISACGKEKVEVVLDSIPEEIMNKVENAFGAKIAEATVIFGKQERQDAFDAAEAEMVEMFSQQEDTDLSPWEETERYYKMAFDELIRRYVRDSILRKQHRVDGRGTDDIREITCEIDVLPRVHGSALFTRGETQSLGTLTLGGGTDEQVIDGLETEYKKSFYLHYNFPPYSVGEVGRIGPTGRRELGHGNLAERALKAVLPDKDSFPYTIRIVADTLESNGSSSMASICSGCLALMAGGVPIKAPVAGIAMGLIMEGEDYVVLTDIMGLEDHLGDMDFKCAGTREGITAMQMDIKISGITREIMQIALNKAKSARFKILDIMAECIAEPRSELAPWAPRIESFKVPIDKIGEIIGPGGKMIKSIIEECQVQIDIQDDGTVRILSPDKESINKAKSIIKGIAVDPVAGDMFEGQVTRIEPYGIFVKILGGTKEGMVHISEMYTGRINHPLDMVKLGDKVQVRTLGMDKGKLSLSMKGVAGNPEPHPDAHREEQQNYHQQNRDDRNRGRNSGRNDYHRHHR</sequence>
<evidence type="ECO:0000256" key="7">
    <source>
        <dbReference type="ARBA" id="ARBA00022884"/>
    </source>
</evidence>
<dbReference type="OrthoDB" id="9804305at2"/>
<dbReference type="InterPro" id="IPR027408">
    <property type="entry name" value="PNPase/RNase_PH_dom_sf"/>
</dbReference>
<dbReference type="SMART" id="SM00316">
    <property type="entry name" value="S1"/>
    <property type="match status" value="1"/>
</dbReference>
<dbReference type="SUPFAM" id="SSF54791">
    <property type="entry name" value="Eukaryotic type KH-domain (KH-domain type I)"/>
    <property type="match status" value="1"/>
</dbReference>
<dbReference type="InterPro" id="IPR015847">
    <property type="entry name" value="ExoRNase_PH_dom2"/>
</dbReference>
<dbReference type="HOGENOM" id="CLU_004217_2_2_0"/>
<evidence type="ECO:0000256" key="8">
    <source>
        <dbReference type="HAMAP-Rule" id="MF_01595"/>
    </source>
</evidence>
<dbReference type="InterPro" id="IPR020568">
    <property type="entry name" value="Ribosomal_Su5_D2-typ_SF"/>
</dbReference>
<dbReference type="GO" id="GO:0004654">
    <property type="term" value="F:polyribonucleotide nucleotidyltransferase activity"/>
    <property type="evidence" value="ECO:0007669"/>
    <property type="project" value="UniProtKB-UniRule"/>
</dbReference>
<feature type="region of interest" description="Disordered" evidence="9">
    <location>
        <begin position="695"/>
        <end position="743"/>
    </location>
</feature>
<dbReference type="GO" id="GO:0000175">
    <property type="term" value="F:3'-5'-RNA exonuclease activity"/>
    <property type="evidence" value="ECO:0007669"/>
    <property type="project" value="TreeGrafter"/>
</dbReference>
<reference evidence="11 12" key="1">
    <citation type="journal article" date="2008" name="J. Bacteriol.">
        <title>'Candidatus Cloacamonas acidaminovorans': genome sequence reconstruction provides a first glimpse of a new bacterial division.</title>
        <authorList>
            <person name="Pelletier E."/>
            <person name="Kreimeyer A."/>
            <person name="Bocs S."/>
            <person name="Rouy Z."/>
            <person name="Gyapay G."/>
            <person name="Chouari R."/>
            <person name="Riviere D."/>
            <person name="Ganesan A."/>
            <person name="Daegelen P."/>
            <person name="Sghir A."/>
            <person name="Cohen G.N."/>
            <person name="Medigue C."/>
            <person name="Weissenbach J."/>
            <person name="Le Paslier D."/>
        </authorList>
    </citation>
    <scope>NUCLEOTIDE SEQUENCE [LARGE SCALE GENOMIC DNA]</scope>
    <source>
        <strain evidence="12">Evry</strain>
    </source>
</reference>
<dbReference type="KEGG" id="caci:CLOAM1473"/>
<keyword evidence="4 8" id="KW-0548">Nucleotidyltransferase</keyword>
<dbReference type="PIRSF" id="PIRSF005499">
    <property type="entry name" value="PNPase"/>
    <property type="match status" value="1"/>
</dbReference>
<keyword evidence="3 8" id="KW-0808">Transferase</keyword>
<dbReference type="Pfam" id="PF01138">
    <property type="entry name" value="RNase_PH"/>
    <property type="match status" value="2"/>
</dbReference>
<keyword evidence="2 8" id="KW-0963">Cytoplasm</keyword>
<dbReference type="FunFam" id="3.30.1370.10:FF:000001">
    <property type="entry name" value="Polyribonucleotide nucleotidyltransferase"/>
    <property type="match status" value="1"/>
</dbReference>
<dbReference type="GO" id="GO:0006402">
    <property type="term" value="P:mRNA catabolic process"/>
    <property type="evidence" value="ECO:0007669"/>
    <property type="project" value="UniProtKB-UniRule"/>
</dbReference>
<comment type="similarity">
    <text evidence="1 8">Belongs to the polyribonucleotide nucleotidyltransferase family.</text>
</comment>
<dbReference type="STRING" id="459349.CLOAM1473"/>
<dbReference type="InterPro" id="IPR004088">
    <property type="entry name" value="KH_dom_type_1"/>
</dbReference>
<dbReference type="PROSITE" id="PS50126">
    <property type="entry name" value="S1"/>
    <property type="match status" value="1"/>
</dbReference>
<dbReference type="Gene3D" id="2.40.50.140">
    <property type="entry name" value="Nucleic acid-binding proteins"/>
    <property type="match status" value="1"/>
</dbReference>
<dbReference type="AlphaFoldDB" id="B0VFI6"/>
<dbReference type="InterPro" id="IPR012162">
    <property type="entry name" value="PNPase"/>
</dbReference>
<dbReference type="SUPFAM" id="SSF50249">
    <property type="entry name" value="Nucleic acid-binding proteins"/>
    <property type="match status" value="1"/>
</dbReference>
<dbReference type="GO" id="GO:0003723">
    <property type="term" value="F:RNA binding"/>
    <property type="evidence" value="ECO:0007669"/>
    <property type="project" value="UniProtKB-UniRule"/>
</dbReference>
<keyword evidence="7 8" id="KW-0694">RNA-binding</keyword>
<feature type="domain" description="S1 motif" evidence="10">
    <location>
        <begin position="631"/>
        <end position="699"/>
    </location>
</feature>
<evidence type="ECO:0000256" key="9">
    <source>
        <dbReference type="SAM" id="MobiDB-lite"/>
    </source>
</evidence>
<evidence type="ECO:0000313" key="12">
    <source>
        <dbReference type="Proteomes" id="UP000002019"/>
    </source>
</evidence>
<evidence type="ECO:0000256" key="2">
    <source>
        <dbReference type="ARBA" id="ARBA00022490"/>
    </source>
</evidence>
<dbReference type="Proteomes" id="UP000002019">
    <property type="component" value="Chromosome"/>
</dbReference>
<evidence type="ECO:0000313" key="11">
    <source>
        <dbReference type="EMBL" id="CAO81324.1"/>
    </source>
</evidence>
<dbReference type="InterPro" id="IPR036345">
    <property type="entry name" value="ExoRNase_PH_dom2_sf"/>
</dbReference>
<comment type="subcellular location">
    <subcellularLocation>
        <location evidence="8">Cytoplasm</location>
    </subcellularLocation>
</comment>
<dbReference type="InterPro" id="IPR012340">
    <property type="entry name" value="NA-bd_OB-fold"/>
</dbReference>
<keyword evidence="5 8" id="KW-0479">Metal-binding</keyword>
<keyword evidence="6 8" id="KW-0460">Magnesium</keyword>
<evidence type="ECO:0000256" key="3">
    <source>
        <dbReference type="ARBA" id="ARBA00022679"/>
    </source>
</evidence>
<dbReference type="CDD" id="cd11363">
    <property type="entry name" value="RNase_PH_PNPase_1"/>
    <property type="match status" value="1"/>
</dbReference>
<dbReference type="Pfam" id="PF00575">
    <property type="entry name" value="S1"/>
    <property type="match status" value="1"/>
</dbReference>
<dbReference type="NCBIfam" id="NF008805">
    <property type="entry name" value="PRK11824.1"/>
    <property type="match status" value="1"/>
</dbReference>
<dbReference type="CDD" id="cd11364">
    <property type="entry name" value="RNase_PH_PNPase_2"/>
    <property type="match status" value="1"/>
</dbReference>
<dbReference type="SMART" id="SM00322">
    <property type="entry name" value="KH"/>
    <property type="match status" value="1"/>
</dbReference>
<evidence type="ECO:0000256" key="6">
    <source>
        <dbReference type="ARBA" id="ARBA00022842"/>
    </source>
</evidence>
<feature type="compositionally biased region" description="Basic and acidic residues" evidence="9">
    <location>
        <begin position="707"/>
        <end position="737"/>
    </location>
</feature>
<feature type="binding site" evidence="8">
    <location>
        <position position="501"/>
    </location>
    <ligand>
        <name>Mg(2+)</name>
        <dbReference type="ChEBI" id="CHEBI:18420"/>
    </ligand>
</feature>
<accession>B0VFI6</accession>
<dbReference type="PANTHER" id="PTHR11252:SF0">
    <property type="entry name" value="POLYRIBONUCLEOTIDE NUCLEOTIDYLTRANSFERASE 1, MITOCHONDRIAL"/>
    <property type="match status" value="1"/>
</dbReference>
<dbReference type="FunFam" id="3.30.230.70:FF:000002">
    <property type="entry name" value="Polyribonucleotide nucleotidyltransferase"/>
    <property type="match status" value="1"/>
</dbReference>